<feature type="transmembrane region" description="Helical" evidence="2">
    <location>
        <begin position="1500"/>
        <end position="1523"/>
    </location>
</feature>
<feature type="transmembrane region" description="Helical" evidence="2">
    <location>
        <begin position="100"/>
        <end position="122"/>
    </location>
</feature>
<protein>
    <recommendedName>
        <fullName evidence="5">Transmembrane protein</fullName>
    </recommendedName>
</protein>
<keyword evidence="2" id="KW-0472">Membrane</keyword>
<keyword evidence="2" id="KW-1133">Transmembrane helix</keyword>
<feature type="transmembrane region" description="Helical" evidence="2">
    <location>
        <begin position="317"/>
        <end position="338"/>
    </location>
</feature>
<keyword evidence="4" id="KW-1185">Reference proteome</keyword>
<feature type="transmembrane region" description="Helical" evidence="2">
    <location>
        <begin position="516"/>
        <end position="538"/>
    </location>
</feature>
<proteinExistence type="predicted"/>
<evidence type="ECO:0000313" key="3">
    <source>
        <dbReference type="EMBL" id="CAG9326606.1"/>
    </source>
</evidence>
<gene>
    <name evidence="3" type="ORF">BSTOLATCC_MIC41880</name>
</gene>
<dbReference type="EMBL" id="CAJZBQ010000041">
    <property type="protein sequence ID" value="CAG9326606.1"/>
    <property type="molecule type" value="Genomic_DNA"/>
</dbReference>
<feature type="transmembrane region" description="Helical" evidence="2">
    <location>
        <begin position="255"/>
        <end position="278"/>
    </location>
</feature>
<feature type="transmembrane region" description="Helical" evidence="2">
    <location>
        <begin position="706"/>
        <end position="730"/>
    </location>
</feature>
<feature type="transmembrane region" description="Helical" evidence="2">
    <location>
        <begin position="1416"/>
        <end position="1439"/>
    </location>
</feature>
<feature type="transmembrane region" description="Helical" evidence="2">
    <location>
        <begin position="408"/>
        <end position="428"/>
    </location>
</feature>
<feature type="transmembrane region" description="Helical" evidence="2">
    <location>
        <begin position="607"/>
        <end position="628"/>
    </location>
</feature>
<comment type="caution">
    <text evidence="3">The sequence shown here is derived from an EMBL/GenBank/DDBJ whole genome shotgun (WGS) entry which is preliminary data.</text>
</comment>
<feature type="transmembrane region" description="Helical" evidence="2">
    <location>
        <begin position="1475"/>
        <end position="1494"/>
    </location>
</feature>
<feature type="transmembrane region" description="Helical" evidence="2">
    <location>
        <begin position="634"/>
        <end position="654"/>
    </location>
</feature>
<feature type="transmembrane region" description="Helical" evidence="2">
    <location>
        <begin position="1288"/>
        <end position="1306"/>
    </location>
</feature>
<name>A0AAU9JEY3_9CILI</name>
<evidence type="ECO:0000256" key="2">
    <source>
        <dbReference type="SAM" id="Phobius"/>
    </source>
</evidence>
<keyword evidence="1" id="KW-0175">Coiled coil</keyword>
<keyword evidence="2" id="KW-0812">Transmembrane</keyword>
<evidence type="ECO:0000313" key="4">
    <source>
        <dbReference type="Proteomes" id="UP001162131"/>
    </source>
</evidence>
<evidence type="ECO:0000256" key="1">
    <source>
        <dbReference type="SAM" id="Coils"/>
    </source>
</evidence>
<accession>A0AAU9JEY3</accession>
<feature type="transmembrane region" description="Helical" evidence="2">
    <location>
        <begin position="666"/>
        <end position="694"/>
    </location>
</feature>
<feature type="transmembrane region" description="Helical" evidence="2">
    <location>
        <begin position="1144"/>
        <end position="1164"/>
    </location>
</feature>
<reference evidence="3" key="1">
    <citation type="submission" date="2021-09" db="EMBL/GenBank/DDBJ databases">
        <authorList>
            <consortium name="AG Swart"/>
            <person name="Singh M."/>
            <person name="Singh A."/>
            <person name="Seah K."/>
            <person name="Emmerich C."/>
        </authorList>
    </citation>
    <scope>NUCLEOTIDE SEQUENCE</scope>
    <source>
        <strain evidence="3">ATCC30299</strain>
    </source>
</reference>
<feature type="transmembrane region" description="Helical" evidence="2">
    <location>
        <begin position="190"/>
        <end position="210"/>
    </location>
</feature>
<dbReference type="Proteomes" id="UP001162131">
    <property type="component" value="Unassembled WGS sequence"/>
</dbReference>
<feature type="transmembrane region" description="Helical" evidence="2">
    <location>
        <begin position="544"/>
        <end position="564"/>
    </location>
</feature>
<organism evidence="3 4">
    <name type="scientific">Blepharisma stoltei</name>
    <dbReference type="NCBI Taxonomy" id="1481888"/>
    <lineage>
        <taxon>Eukaryota</taxon>
        <taxon>Sar</taxon>
        <taxon>Alveolata</taxon>
        <taxon>Ciliophora</taxon>
        <taxon>Postciliodesmatophora</taxon>
        <taxon>Heterotrichea</taxon>
        <taxon>Heterotrichida</taxon>
        <taxon>Blepharismidae</taxon>
        <taxon>Blepharisma</taxon>
    </lineage>
</organism>
<feature type="transmembrane region" description="Helical" evidence="2">
    <location>
        <begin position="1326"/>
        <end position="1348"/>
    </location>
</feature>
<evidence type="ECO:0008006" key="5">
    <source>
        <dbReference type="Google" id="ProtNLM"/>
    </source>
</evidence>
<feature type="transmembrane region" description="Helical" evidence="2">
    <location>
        <begin position="1445"/>
        <end position="1463"/>
    </location>
</feature>
<feature type="transmembrane region" description="Helical" evidence="2">
    <location>
        <begin position="475"/>
        <end position="496"/>
    </location>
</feature>
<feature type="transmembrane region" description="Helical" evidence="2">
    <location>
        <begin position="350"/>
        <end position="370"/>
    </location>
</feature>
<feature type="transmembrane region" description="Helical" evidence="2">
    <location>
        <begin position="134"/>
        <end position="154"/>
    </location>
</feature>
<feature type="transmembrane region" description="Helical" evidence="2">
    <location>
        <begin position="1380"/>
        <end position="1404"/>
    </location>
</feature>
<feature type="transmembrane region" description="Helical" evidence="2">
    <location>
        <begin position="163"/>
        <end position="184"/>
    </location>
</feature>
<feature type="transmembrane region" description="Helical" evidence="2">
    <location>
        <begin position="382"/>
        <end position="402"/>
    </location>
</feature>
<sequence>MSMTINELSEIIPIQKDAEEAEEAESSLLFSKIVSQPKNEIQENVSIDSGGLLSENHEDDDDIFFRTKKEKIEKMHSPGAPPVKKYVLCRWLGEWGYTDFIMLFVFMGVGYSMGALMVLASHNSEVKVDAYKSFIVGVLIPTFFVYALAGFIIIKARITRKWLILIIISAIIPPICVPMIYYWGNLDFNTAFLLSVFSVALGFFLLLKWFRHAAARYSLSFANILVSLYCILIPLVCIGIPLYKFMLTGTINQSFIVSIFSYLLAPILLIIGLPWVFIHVKYFLIPKNETNFYIEILNKCCRSTVLVSKKRKMCFNIPSIVIFMTMMGCECYALSILFTGTKDSESNESYYLSGMIFILNPLFTLVGVPFSGSKIQKDDKFCFCAILSSFVPLLVSVPLYMYITYSKISIVLEWAVITPPISALYWVIMSLIKLQNSTVYQMIIAFGCVFLVFPIGFILPYMMTGDISNTYGLPIVFLLLGIALISTILYLGLGLVKFCRLAPAQRKALIMKLSMYNFALLIEFVSFSLCVAGLVYVFCNGSSLDWTLGVILGIIILLPFTYLATSISLRTTLHEKSLDSLTELISGISEESSLNAFYIKKKRKYQIINHFICLFILPLMIVGMVLSSNKVQKNIFSTLCVGISVLSIMFTAFIQIKKVLNSYGRIGISILTSLCWLFVIIPLACILPCALALYTSDSGLSTTINTALAITGFICIIGVSAASVIFNMVLKRMEEEKRAKYCVEKLRIGLRKIAVRGNENILRLIYERCKSTGLGELLKDLVDGAIFFWLSVREDDPDLRVDKFIVKSEMMGKLKEMEDAELLEKMKKKEKISCWKMLGCFSNFEEENEILKEAAAKKKDDSLVAFDLENLDEVPIDTVKEQADESEKGLLELNERYFKAIKIIKENYPRLEFIKKKNLSRRRYDQLANSRECFAIQSDKELRDYWLSLVFNVFAAVDYPNEAPWINHKSFKIFTELGGLSSSEYFPDSLLDLTFLKISYKIENGKKVLKKMTETVFNEELLLDLAKIRYERFEPNEGIIKLITEYLYPNLMNNIPKVLRNPEIWEGLKKSGDVLHEVNKKDLTDIGEELTAHREAFTVSTAKASIDPPPTTSNENQKIFMQSELNELYLQEQKKRKKYKIEKCCDGCAYVIVVIIEFFSKLFVKLFIKIDRYLSGREEIRPMVQDITDDEIIKERRKSPDWPEISKEIVRLLDEGIKEADEKLRSKVDNFTVRKNATNIIFLINKVVEFYTLSAIAFREEVQWEIINKEGNTASETGYAESPYFREIFWVCFGLTFAYLFLAKKAMKYAKQGRLGKMSNGDPAKLFTWQFWLSKSVQILGGSCYIMIVKNFLNTFACNMTQNPWKVYGVDMQCFSPEHWWYIFFAILGVSVYYPIATFLFPLLQFQDYGLDFKMDATFLVVLSQCKLLIAATATFVPYGTFISYQLWASFTFISIILIFSLYMNPCIIRKLNMWNSTGYLMCVFTVGMALFNVCTDQHLLAFVFLCAGNVVIFAAALVIWIIRRKRSRNKIVVLNNEDKEM</sequence>
<feature type="coiled-coil region" evidence="1">
    <location>
        <begin position="841"/>
        <end position="896"/>
    </location>
</feature>
<feature type="transmembrane region" description="Helical" evidence="2">
    <location>
        <begin position="222"/>
        <end position="243"/>
    </location>
</feature>
<feature type="transmembrane region" description="Helical" evidence="2">
    <location>
        <begin position="440"/>
        <end position="463"/>
    </location>
</feature>